<evidence type="ECO:0000256" key="1">
    <source>
        <dbReference type="SAM" id="Phobius"/>
    </source>
</evidence>
<dbReference type="GO" id="GO:0016787">
    <property type="term" value="F:hydrolase activity"/>
    <property type="evidence" value="ECO:0007669"/>
    <property type="project" value="InterPro"/>
</dbReference>
<dbReference type="PANTHER" id="PTHR42103">
    <property type="entry name" value="ALPHA/BETA-HYDROLASES SUPERFAMILY PROTEIN"/>
    <property type="match status" value="1"/>
</dbReference>
<dbReference type="InterPro" id="IPR029058">
    <property type="entry name" value="AB_hydrolase_fold"/>
</dbReference>
<organism evidence="3 4">
    <name type="scientific">Arabidopsis thaliana</name>
    <name type="common">Mouse-ear cress</name>
    <dbReference type="NCBI Taxonomy" id="3702"/>
    <lineage>
        <taxon>Eukaryota</taxon>
        <taxon>Viridiplantae</taxon>
        <taxon>Streptophyta</taxon>
        <taxon>Embryophyta</taxon>
        <taxon>Tracheophyta</taxon>
        <taxon>Spermatophyta</taxon>
        <taxon>Magnoliopsida</taxon>
        <taxon>eudicotyledons</taxon>
        <taxon>Gunneridae</taxon>
        <taxon>Pentapetalae</taxon>
        <taxon>rosids</taxon>
        <taxon>malvids</taxon>
        <taxon>Brassicales</taxon>
        <taxon>Brassicaceae</taxon>
        <taxon>Camelineae</taxon>
        <taxon>Arabidopsis</taxon>
    </lineage>
</organism>
<accession>A0A178UQ84</accession>
<comment type="caution">
    <text evidence="3">The sequence shown here is derived from an EMBL/GenBank/DDBJ whole genome shotgun (WGS) entry which is preliminary data.</text>
</comment>
<dbReference type="PANTHER" id="PTHR42103:SF2">
    <property type="entry name" value="AB HYDROLASE-1 DOMAIN-CONTAINING PROTEIN"/>
    <property type="match status" value="1"/>
</dbReference>
<evidence type="ECO:0000313" key="3">
    <source>
        <dbReference type="EMBL" id="OAO96059.1"/>
    </source>
</evidence>
<dbReference type="Gene3D" id="3.40.50.1820">
    <property type="entry name" value="alpha/beta hydrolase"/>
    <property type="match status" value="1"/>
</dbReference>
<dbReference type="Pfam" id="PF02129">
    <property type="entry name" value="Peptidase_S15"/>
    <property type="match status" value="1"/>
</dbReference>
<keyword evidence="1" id="KW-0472">Membrane</keyword>
<reference evidence="4" key="1">
    <citation type="journal article" date="2016" name="Proc. Natl. Acad. Sci. U.S.A.">
        <title>Chromosome-level assembly of Arabidopsis thaliana Ler reveals the extent of translocation and inversion polymorphisms.</title>
        <authorList>
            <person name="Zapata L."/>
            <person name="Ding J."/>
            <person name="Willing E.M."/>
            <person name="Hartwig B."/>
            <person name="Bezdan D."/>
            <person name="Jiao W.B."/>
            <person name="Patel V."/>
            <person name="Velikkakam James G."/>
            <person name="Koornneef M."/>
            <person name="Ossowski S."/>
            <person name="Schneeberger K."/>
        </authorList>
    </citation>
    <scope>NUCLEOTIDE SEQUENCE [LARGE SCALE GENOMIC DNA]</scope>
    <source>
        <strain evidence="4">cv. Landsberg erecta</strain>
    </source>
</reference>
<dbReference type="AlphaFoldDB" id="A0A178UQ84"/>
<dbReference type="SUPFAM" id="SSF53474">
    <property type="entry name" value="alpha/beta-Hydrolases"/>
    <property type="match status" value="1"/>
</dbReference>
<keyword evidence="1" id="KW-0812">Transmembrane</keyword>
<feature type="transmembrane region" description="Helical" evidence="1">
    <location>
        <begin position="98"/>
        <end position="122"/>
    </location>
</feature>
<dbReference type="InterPro" id="IPR000383">
    <property type="entry name" value="Xaa-Pro-like_dom"/>
</dbReference>
<feature type="domain" description="Xaa-Pro dipeptidyl-peptidase-like" evidence="2">
    <location>
        <begin position="16"/>
        <end position="99"/>
    </location>
</feature>
<evidence type="ECO:0000259" key="2">
    <source>
        <dbReference type="Pfam" id="PF02129"/>
    </source>
</evidence>
<keyword evidence="1" id="KW-1133">Transmembrane helix</keyword>
<name>A0A178UQ84_ARATH</name>
<protein>
    <recommendedName>
        <fullName evidence="2">Xaa-Pro dipeptidyl-peptidase-like domain-containing protein</fullName>
    </recommendedName>
</protein>
<dbReference type="Proteomes" id="UP000078284">
    <property type="component" value="Chromosome 5"/>
</dbReference>
<gene>
    <name evidence="3" type="ordered locus">AXX17_At5g19550</name>
</gene>
<dbReference type="ExpressionAtlas" id="A0A178UQ84">
    <property type="expression patterns" value="baseline and differential"/>
</dbReference>
<proteinExistence type="predicted"/>
<dbReference type="EMBL" id="LUHQ01000005">
    <property type="protein sequence ID" value="OAO96059.1"/>
    <property type="molecule type" value="Genomic_DNA"/>
</dbReference>
<sequence>MSSNFIVESCSVDSEEGVKLHTRIFKPRNEGEEVSDDENLVIVLVHPFSLLGGCQALLKGIASELASKGFKSVTFDTRGAGKSTGRATLTGFAEVNDVALFFGGLVRMLMLIGSCSWVLLLVHQSQDQRWSK</sequence>
<evidence type="ECO:0000313" key="4">
    <source>
        <dbReference type="Proteomes" id="UP000078284"/>
    </source>
</evidence>